<reference evidence="4 5" key="1">
    <citation type="submission" date="2019-08" db="EMBL/GenBank/DDBJ databases">
        <title>Bradymonadales sp. TMQ4.</title>
        <authorList>
            <person name="Liang Q."/>
        </authorList>
    </citation>
    <scope>NUCLEOTIDE SEQUENCE [LARGE SCALE GENOMIC DNA]</scope>
    <source>
        <strain evidence="4 5">TMQ4</strain>
    </source>
</reference>
<evidence type="ECO:0000256" key="1">
    <source>
        <dbReference type="PROSITE-ProRule" id="PRU00339"/>
    </source>
</evidence>
<keyword evidence="1" id="KW-0802">TPR repeat</keyword>
<feature type="region of interest" description="Disordered" evidence="3">
    <location>
        <begin position="137"/>
        <end position="178"/>
    </location>
</feature>
<dbReference type="Pfam" id="PF13174">
    <property type="entry name" value="TPR_6"/>
    <property type="match status" value="2"/>
</dbReference>
<feature type="region of interest" description="Disordered" evidence="3">
    <location>
        <begin position="229"/>
        <end position="276"/>
    </location>
</feature>
<proteinExistence type="inferred from homology"/>
<dbReference type="Gene3D" id="1.25.40.10">
    <property type="entry name" value="Tetratricopeptide repeat domain"/>
    <property type="match status" value="1"/>
</dbReference>
<organism evidence="4 5">
    <name type="scientific">Lujinxingia vulgaris</name>
    <dbReference type="NCBI Taxonomy" id="2600176"/>
    <lineage>
        <taxon>Bacteria</taxon>
        <taxon>Deltaproteobacteria</taxon>
        <taxon>Bradymonadales</taxon>
        <taxon>Lujinxingiaceae</taxon>
        <taxon>Lujinxingia</taxon>
    </lineage>
</organism>
<evidence type="ECO:0000313" key="4">
    <source>
        <dbReference type="EMBL" id="TXD37697.1"/>
    </source>
</evidence>
<dbReference type="AlphaFoldDB" id="A0A5C6XFQ4"/>
<feature type="coiled-coil region" evidence="2">
    <location>
        <begin position="82"/>
        <end position="116"/>
    </location>
</feature>
<keyword evidence="2" id="KW-0175">Coiled coil</keyword>
<dbReference type="SUPFAM" id="SSF48452">
    <property type="entry name" value="TPR-like"/>
    <property type="match status" value="1"/>
</dbReference>
<dbReference type="EMBL" id="VOSM01000003">
    <property type="protein sequence ID" value="TXD37697.1"/>
    <property type="molecule type" value="Genomic_DNA"/>
</dbReference>
<gene>
    <name evidence="4" type="ORF">FRC98_08390</name>
</gene>
<dbReference type="PROSITE" id="PS50005">
    <property type="entry name" value="TPR"/>
    <property type="match status" value="1"/>
</dbReference>
<evidence type="ECO:0000256" key="2">
    <source>
        <dbReference type="SAM" id="Coils"/>
    </source>
</evidence>
<dbReference type="OrthoDB" id="9781271at2"/>
<dbReference type="Proteomes" id="UP000321412">
    <property type="component" value="Unassembled WGS sequence"/>
</dbReference>
<dbReference type="InterPro" id="IPR034706">
    <property type="entry name" value="CpoB"/>
</dbReference>
<protein>
    <submittedName>
        <fullName evidence="4">Tetratricopeptide repeat protein</fullName>
    </submittedName>
</protein>
<dbReference type="GO" id="GO:0051301">
    <property type="term" value="P:cell division"/>
    <property type="evidence" value="ECO:0007669"/>
    <property type="project" value="InterPro"/>
</dbReference>
<accession>A0A5C6XFQ4</accession>
<dbReference type="InterPro" id="IPR011990">
    <property type="entry name" value="TPR-like_helical_dom_sf"/>
</dbReference>
<comment type="caution">
    <text evidence="4">The sequence shown here is derived from an EMBL/GenBank/DDBJ whole genome shotgun (WGS) entry which is preliminary data.</text>
</comment>
<feature type="repeat" description="TPR" evidence="1">
    <location>
        <begin position="316"/>
        <end position="349"/>
    </location>
</feature>
<evidence type="ECO:0000256" key="3">
    <source>
        <dbReference type="SAM" id="MobiDB-lite"/>
    </source>
</evidence>
<name>A0A5C6XFQ4_9DELT</name>
<dbReference type="HAMAP" id="MF_02066">
    <property type="entry name" value="CpoB"/>
    <property type="match status" value="1"/>
</dbReference>
<evidence type="ECO:0000313" key="5">
    <source>
        <dbReference type="Proteomes" id="UP000321412"/>
    </source>
</evidence>
<sequence>MLASPLSACQHMHPSDAEFLRRWPRETGRQEAFLSKHTPRNRARLKRRGARAVAAYLFGPTLLLGACAQQQPVEDMLTHADLTEVQERVEDVERTNGRLTVRIEEMERQLILMQDRVEANRIVLQRRGYLRNSHEAFARAEPSRPGPAPESHYSQRAPQEGYYDGYSARPQPPVERRPVTHIPLSDQQSGRQQAPVEQHIEIVVEEPAAGDEEAVVFTDEDLAAYFGEEQRAQPAPKANFGGGRRAQAPVTDERLATREEVERSEPSTPAPAPQTQRELLDLYQEALTSYRAGSYSEALQGFETFLSGEPREDYIDNALYWIGECHYGLGNFSQAVTQFERILNELPGAAKVPDAMLKMSLAYDRLGEPGRAVELLRKLSEEYPTTNAGKLGIKRLDEHPHRDAS</sequence>
<feature type="compositionally biased region" description="Basic and acidic residues" evidence="3">
    <location>
        <begin position="251"/>
        <end position="265"/>
    </location>
</feature>
<dbReference type="InterPro" id="IPR019734">
    <property type="entry name" value="TPR_rpt"/>
</dbReference>
<keyword evidence="5" id="KW-1185">Reference proteome</keyword>